<dbReference type="EMBL" id="JANCLU010000018">
    <property type="protein sequence ID" value="MCP8940175.1"/>
    <property type="molecule type" value="Genomic_DNA"/>
</dbReference>
<dbReference type="PANTHER" id="PTHR42810">
    <property type="entry name" value="PURINE PERMEASE C1399.01C-RELATED"/>
    <property type="match status" value="1"/>
</dbReference>
<comment type="subcellular location">
    <subcellularLocation>
        <location evidence="1">Cell membrane</location>
        <topology evidence="1">Multi-pass membrane protein</topology>
    </subcellularLocation>
</comment>
<evidence type="ECO:0000256" key="8">
    <source>
        <dbReference type="SAM" id="Phobius"/>
    </source>
</evidence>
<proteinExistence type="inferred from homology"/>
<comment type="caution">
    <text evidence="9">The sequence shown here is derived from an EMBL/GenBank/DDBJ whole genome shotgun (WGS) entry which is preliminary data.</text>
</comment>
<evidence type="ECO:0000256" key="2">
    <source>
        <dbReference type="ARBA" id="ARBA00008821"/>
    </source>
</evidence>
<name>A0ABT1LHK5_9HYPH</name>
<organism evidence="9 10">
    <name type="scientific">Alsobacter ponti</name>
    <dbReference type="NCBI Taxonomy" id="2962936"/>
    <lineage>
        <taxon>Bacteria</taxon>
        <taxon>Pseudomonadati</taxon>
        <taxon>Pseudomonadota</taxon>
        <taxon>Alphaproteobacteria</taxon>
        <taxon>Hyphomicrobiales</taxon>
        <taxon>Alsobacteraceae</taxon>
        <taxon>Alsobacter</taxon>
    </lineage>
</organism>
<accession>A0ABT1LHK5</accession>
<dbReference type="Pfam" id="PF00860">
    <property type="entry name" value="Xan_ur_permease"/>
    <property type="match status" value="1"/>
</dbReference>
<keyword evidence="3" id="KW-0813">Transport</keyword>
<keyword evidence="10" id="KW-1185">Reference proteome</keyword>
<dbReference type="NCBIfam" id="TIGR03173">
    <property type="entry name" value="pbuX"/>
    <property type="match status" value="1"/>
</dbReference>
<keyword evidence="4" id="KW-1003">Cell membrane</keyword>
<keyword evidence="6 8" id="KW-1133">Transmembrane helix</keyword>
<dbReference type="PANTHER" id="PTHR42810:SF4">
    <property type="entry name" value="URIC ACID TRANSPORTER UACT"/>
    <property type="match status" value="1"/>
</dbReference>
<feature type="transmembrane region" description="Helical" evidence="8">
    <location>
        <begin position="51"/>
        <end position="71"/>
    </location>
</feature>
<evidence type="ECO:0000256" key="3">
    <source>
        <dbReference type="ARBA" id="ARBA00022448"/>
    </source>
</evidence>
<keyword evidence="7 8" id="KW-0472">Membrane</keyword>
<evidence type="ECO:0000256" key="5">
    <source>
        <dbReference type="ARBA" id="ARBA00022692"/>
    </source>
</evidence>
<dbReference type="NCBIfam" id="TIGR00801">
    <property type="entry name" value="ncs2"/>
    <property type="match status" value="1"/>
</dbReference>
<evidence type="ECO:0000256" key="4">
    <source>
        <dbReference type="ARBA" id="ARBA00022475"/>
    </source>
</evidence>
<feature type="transmembrane region" description="Helical" evidence="8">
    <location>
        <begin position="20"/>
        <end position="39"/>
    </location>
</feature>
<evidence type="ECO:0000313" key="9">
    <source>
        <dbReference type="EMBL" id="MCP8940175.1"/>
    </source>
</evidence>
<comment type="similarity">
    <text evidence="2">Belongs to the nucleobase:cation symporter-2 (NCS2) (TC 2.A.40) family.</text>
</comment>
<evidence type="ECO:0000256" key="1">
    <source>
        <dbReference type="ARBA" id="ARBA00004651"/>
    </source>
</evidence>
<feature type="transmembrane region" description="Helical" evidence="8">
    <location>
        <begin position="380"/>
        <end position="400"/>
    </location>
</feature>
<dbReference type="InterPro" id="IPR006042">
    <property type="entry name" value="Xan_ur_permease"/>
</dbReference>
<evidence type="ECO:0000256" key="7">
    <source>
        <dbReference type="ARBA" id="ARBA00023136"/>
    </source>
</evidence>
<dbReference type="NCBIfam" id="NF037981">
    <property type="entry name" value="NCS2_1"/>
    <property type="match status" value="1"/>
</dbReference>
<dbReference type="Proteomes" id="UP001205890">
    <property type="component" value="Unassembled WGS sequence"/>
</dbReference>
<feature type="transmembrane region" description="Helical" evidence="8">
    <location>
        <begin position="192"/>
        <end position="213"/>
    </location>
</feature>
<dbReference type="PROSITE" id="PS01116">
    <property type="entry name" value="XANTH_URACIL_PERMASE"/>
    <property type="match status" value="1"/>
</dbReference>
<reference evidence="9 10" key="1">
    <citation type="submission" date="2022-07" db="EMBL/GenBank/DDBJ databases">
        <authorList>
            <person name="Li W.-J."/>
            <person name="Deng Q.-Q."/>
        </authorList>
    </citation>
    <scope>NUCLEOTIDE SEQUENCE [LARGE SCALE GENOMIC DNA]</scope>
    <source>
        <strain evidence="9 10">SYSU M60028</strain>
    </source>
</reference>
<gene>
    <name evidence="9" type="ORF">NK718_16735</name>
</gene>
<feature type="transmembrane region" description="Helical" evidence="8">
    <location>
        <begin position="77"/>
        <end position="95"/>
    </location>
</feature>
<feature type="transmembrane region" description="Helical" evidence="8">
    <location>
        <begin position="131"/>
        <end position="153"/>
    </location>
</feature>
<dbReference type="InterPro" id="IPR017588">
    <property type="entry name" value="UacT-like"/>
</dbReference>
<dbReference type="RefSeq" id="WP_254744603.1">
    <property type="nucleotide sequence ID" value="NZ_JANCLU010000018.1"/>
</dbReference>
<feature type="transmembrane region" description="Helical" evidence="8">
    <location>
        <begin position="415"/>
        <end position="432"/>
    </location>
</feature>
<feature type="transmembrane region" description="Helical" evidence="8">
    <location>
        <begin position="107"/>
        <end position="125"/>
    </location>
</feature>
<sequence length="452" mass="46604">MNQTIRPVDEKLPVPRLAALGIQHVLVMYAGAVAVPLIVGRALKLPPEQVAFLISADLFVCGLVTLLQSWGLPWVGIRLPVMMGVTFASVSPMLAMAANPTIGLQGIYGAVIAAGVFGIVLAPFMSRMLPLFPPVVTGAIITTIGISLMRIGINWVGGGLPTAPTFGAPLNLGMSLFVLLAILAVLKYGKGFIANVAVLTGIVAGCVLAAILGEMSFSKVAAAPWVGLVLPLQFGAPTFDVVACLTMGLVMIVVMIESTGMFLALGEMTGTPVTQDDLTRGLRADGVGTLIGGLFNTFPYTSFSQNVGLVGVTGVRSRYVAVAGGLILVALGLIPKLGALVESVPMAVLGGAGIVMFGMVAATGIRILAAVDFAGNRNNLFIVAISIGFGMIPLVAPTLLKKLPESLQPLLDSGILLASIVAVVLNVFFHGLQSADKTARDLADAAFAADQH</sequence>
<evidence type="ECO:0000256" key="6">
    <source>
        <dbReference type="ARBA" id="ARBA00022989"/>
    </source>
</evidence>
<feature type="transmembrane region" description="Helical" evidence="8">
    <location>
        <begin position="165"/>
        <end position="186"/>
    </location>
</feature>
<feature type="transmembrane region" description="Helical" evidence="8">
    <location>
        <begin position="319"/>
        <end position="341"/>
    </location>
</feature>
<feature type="transmembrane region" description="Helical" evidence="8">
    <location>
        <begin position="347"/>
        <end position="368"/>
    </location>
</feature>
<dbReference type="InterPro" id="IPR006043">
    <property type="entry name" value="NCS2"/>
</dbReference>
<protein>
    <submittedName>
        <fullName evidence="9">Purine permease</fullName>
    </submittedName>
</protein>
<keyword evidence="5 8" id="KW-0812">Transmembrane</keyword>
<evidence type="ECO:0000313" key="10">
    <source>
        <dbReference type="Proteomes" id="UP001205890"/>
    </source>
</evidence>
<feature type="transmembrane region" description="Helical" evidence="8">
    <location>
        <begin position="245"/>
        <end position="265"/>
    </location>
</feature>